<feature type="domain" description="Porin" evidence="12">
    <location>
        <begin position="12"/>
        <end position="315"/>
    </location>
</feature>
<evidence type="ECO:0000259" key="12">
    <source>
        <dbReference type="Pfam" id="PF13609"/>
    </source>
</evidence>
<proteinExistence type="predicted"/>
<evidence type="ECO:0000313" key="13">
    <source>
        <dbReference type="EMBL" id="SDX73138.1"/>
    </source>
</evidence>
<evidence type="ECO:0000256" key="11">
    <source>
        <dbReference type="SAM" id="SignalP"/>
    </source>
</evidence>
<evidence type="ECO:0000256" key="5">
    <source>
        <dbReference type="ARBA" id="ARBA00022692"/>
    </source>
</evidence>
<feature type="signal peptide" evidence="11">
    <location>
        <begin position="1"/>
        <end position="21"/>
    </location>
</feature>
<dbReference type="GO" id="GO:0009279">
    <property type="term" value="C:cell outer membrane"/>
    <property type="evidence" value="ECO:0007669"/>
    <property type="project" value="UniProtKB-SubCell"/>
</dbReference>
<dbReference type="GO" id="GO:0046930">
    <property type="term" value="C:pore complex"/>
    <property type="evidence" value="ECO:0007669"/>
    <property type="project" value="UniProtKB-KW"/>
</dbReference>
<keyword evidence="9" id="KW-0472">Membrane</keyword>
<accession>A0A1H3E4F0</accession>
<evidence type="ECO:0000256" key="3">
    <source>
        <dbReference type="ARBA" id="ARBA00022448"/>
    </source>
</evidence>
<dbReference type="Proteomes" id="UP000183417">
    <property type="component" value="Unassembled WGS sequence"/>
</dbReference>
<evidence type="ECO:0000256" key="8">
    <source>
        <dbReference type="ARBA" id="ARBA00023114"/>
    </source>
</evidence>
<evidence type="ECO:0000256" key="4">
    <source>
        <dbReference type="ARBA" id="ARBA00022452"/>
    </source>
</evidence>
<dbReference type="RefSeq" id="WP_074920472.1">
    <property type="nucleotide sequence ID" value="NZ_CP141274.1"/>
</dbReference>
<dbReference type="GO" id="GO:0006811">
    <property type="term" value="P:monoatomic ion transport"/>
    <property type="evidence" value="ECO:0007669"/>
    <property type="project" value="UniProtKB-KW"/>
</dbReference>
<evidence type="ECO:0000256" key="9">
    <source>
        <dbReference type="ARBA" id="ARBA00023136"/>
    </source>
</evidence>
<dbReference type="PANTHER" id="PTHR34501">
    <property type="entry name" value="PROTEIN YDDL-RELATED"/>
    <property type="match status" value="1"/>
</dbReference>
<dbReference type="CDD" id="cd00342">
    <property type="entry name" value="gram_neg_porins"/>
    <property type="match status" value="1"/>
</dbReference>
<dbReference type="Gene3D" id="2.40.160.10">
    <property type="entry name" value="Porin"/>
    <property type="match status" value="1"/>
</dbReference>
<dbReference type="Pfam" id="PF13609">
    <property type="entry name" value="Porin_4"/>
    <property type="match status" value="1"/>
</dbReference>
<protein>
    <submittedName>
        <fullName evidence="13">Outer membrane protein (Porin)</fullName>
    </submittedName>
</protein>
<dbReference type="PANTHER" id="PTHR34501:SF9">
    <property type="entry name" value="MAJOR OUTER MEMBRANE PROTEIN P.IA"/>
    <property type="match status" value="1"/>
</dbReference>
<gene>
    <name evidence="13" type="ORF">SAMN05421547_10120</name>
</gene>
<organism evidence="13 14">
    <name type="scientific">Delftia lacustris</name>
    <dbReference type="NCBI Taxonomy" id="558537"/>
    <lineage>
        <taxon>Bacteria</taxon>
        <taxon>Pseudomonadati</taxon>
        <taxon>Pseudomonadota</taxon>
        <taxon>Betaproteobacteria</taxon>
        <taxon>Burkholderiales</taxon>
        <taxon>Comamonadaceae</taxon>
        <taxon>Delftia</taxon>
    </lineage>
</organism>
<reference evidence="13 14" key="1">
    <citation type="submission" date="2016-10" db="EMBL/GenBank/DDBJ databases">
        <authorList>
            <person name="de Groot N.N."/>
        </authorList>
    </citation>
    <scope>NUCLEOTIDE SEQUENCE [LARGE SCALE GENOMIC DNA]</scope>
    <source>
        <strain evidence="13 14">LMG 24775</strain>
    </source>
</reference>
<keyword evidence="4" id="KW-1134">Transmembrane beta strand</keyword>
<keyword evidence="3" id="KW-0813">Transport</keyword>
<dbReference type="AlphaFoldDB" id="A0A1H3E4F0"/>
<dbReference type="GeneID" id="94694832"/>
<feature type="chain" id="PRO_5010212695" evidence="11">
    <location>
        <begin position="22"/>
        <end position="354"/>
    </location>
</feature>
<dbReference type="InterPro" id="IPR050298">
    <property type="entry name" value="Gram-neg_bact_OMP"/>
</dbReference>
<evidence type="ECO:0000256" key="6">
    <source>
        <dbReference type="ARBA" id="ARBA00022729"/>
    </source>
</evidence>
<evidence type="ECO:0000256" key="1">
    <source>
        <dbReference type="ARBA" id="ARBA00004571"/>
    </source>
</evidence>
<name>A0A1H3E4F0_9BURK</name>
<evidence type="ECO:0000256" key="2">
    <source>
        <dbReference type="ARBA" id="ARBA00011233"/>
    </source>
</evidence>
<dbReference type="InterPro" id="IPR033900">
    <property type="entry name" value="Gram_neg_porin_domain"/>
</dbReference>
<evidence type="ECO:0000256" key="10">
    <source>
        <dbReference type="ARBA" id="ARBA00023237"/>
    </source>
</evidence>
<keyword evidence="5" id="KW-0812">Transmembrane</keyword>
<keyword evidence="8" id="KW-0626">Porin</keyword>
<comment type="subunit">
    <text evidence="2">Homotrimer.</text>
</comment>
<keyword evidence="6 11" id="KW-0732">Signal</keyword>
<sequence>MKHKHWLAAGGMAALGTSAWAQGSVEMFGIVDVHINSARSGATRLSRLEDGGSAASRIGFRGSEDLGGGLRAQFMLEAGVAPDTGQGTIPGPGLAFTRQAWVGLNSGWGAVEMGRMYTPMFGALFRADPLGMNALFSSLNLVSATDAQAGLRPFAARANNLVRYRTSAGQPWLADLAYSFGEAASPNSSNGRLYGATLGWNQKPWFLAYSFQKSVEGSAAAPVAAPATSQYQALSASWEALNGLRLTGNYVINRVDRAGTPKAKLAQLGADWSVDARSKLLVSVARREVGGTDRAQNTWTLGYDYALSKRTVLYARWLQLGNAANASAAIANVPVAAHSGDGVRSLALGVRHNF</sequence>
<dbReference type="SUPFAM" id="SSF56935">
    <property type="entry name" value="Porins"/>
    <property type="match status" value="1"/>
</dbReference>
<dbReference type="InterPro" id="IPR023614">
    <property type="entry name" value="Porin_dom_sf"/>
</dbReference>
<comment type="subcellular location">
    <subcellularLocation>
        <location evidence="1">Cell outer membrane</location>
        <topology evidence="1">Multi-pass membrane protein</topology>
    </subcellularLocation>
</comment>
<dbReference type="EMBL" id="FNPE01000001">
    <property type="protein sequence ID" value="SDX73138.1"/>
    <property type="molecule type" value="Genomic_DNA"/>
</dbReference>
<keyword evidence="10" id="KW-0998">Cell outer membrane</keyword>
<keyword evidence="7" id="KW-0406">Ion transport</keyword>
<dbReference type="GO" id="GO:0015288">
    <property type="term" value="F:porin activity"/>
    <property type="evidence" value="ECO:0007669"/>
    <property type="project" value="UniProtKB-KW"/>
</dbReference>
<evidence type="ECO:0000256" key="7">
    <source>
        <dbReference type="ARBA" id="ARBA00023065"/>
    </source>
</evidence>
<evidence type="ECO:0000313" key="14">
    <source>
        <dbReference type="Proteomes" id="UP000183417"/>
    </source>
</evidence>